<dbReference type="EMBL" id="BPLR01020947">
    <property type="protein sequence ID" value="GIX84261.1"/>
    <property type="molecule type" value="Genomic_DNA"/>
</dbReference>
<organism evidence="2 3">
    <name type="scientific">Caerostris extrusa</name>
    <name type="common">Bark spider</name>
    <name type="synonym">Caerostris bankana</name>
    <dbReference type="NCBI Taxonomy" id="172846"/>
    <lineage>
        <taxon>Eukaryota</taxon>
        <taxon>Metazoa</taxon>
        <taxon>Ecdysozoa</taxon>
        <taxon>Arthropoda</taxon>
        <taxon>Chelicerata</taxon>
        <taxon>Arachnida</taxon>
        <taxon>Araneae</taxon>
        <taxon>Araneomorphae</taxon>
        <taxon>Entelegynae</taxon>
        <taxon>Araneoidea</taxon>
        <taxon>Araneidae</taxon>
        <taxon>Caerostris</taxon>
    </lineage>
</organism>
<accession>A0AAV4NJZ6</accession>
<gene>
    <name evidence="2" type="ORF">CEXT_709001</name>
</gene>
<feature type="region of interest" description="Disordered" evidence="1">
    <location>
        <begin position="36"/>
        <end position="71"/>
    </location>
</feature>
<proteinExistence type="predicted"/>
<sequence>MTIEFREGREGKKYACRAAESKECVMENYLPAQDSARNSLLNPNTHEISCEKSWPSQANTPAADRQFSPDQ</sequence>
<evidence type="ECO:0000256" key="1">
    <source>
        <dbReference type="SAM" id="MobiDB-lite"/>
    </source>
</evidence>
<dbReference type="Proteomes" id="UP001054945">
    <property type="component" value="Unassembled WGS sequence"/>
</dbReference>
<evidence type="ECO:0000313" key="2">
    <source>
        <dbReference type="EMBL" id="GIX84261.1"/>
    </source>
</evidence>
<feature type="compositionally biased region" description="Polar residues" evidence="1">
    <location>
        <begin position="36"/>
        <end position="47"/>
    </location>
</feature>
<evidence type="ECO:0000313" key="3">
    <source>
        <dbReference type="Proteomes" id="UP001054945"/>
    </source>
</evidence>
<reference evidence="2 3" key="1">
    <citation type="submission" date="2021-06" db="EMBL/GenBank/DDBJ databases">
        <title>Caerostris extrusa draft genome.</title>
        <authorList>
            <person name="Kono N."/>
            <person name="Arakawa K."/>
        </authorList>
    </citation>
    <scope>NUCLEOTIDE SEQUENCE [LARGE SCALE GENOMIC DNA]</scope>
</reference>
<comment type="caution">
    <text evidence="2">The sequence shown here is derived from an EMBL/GenBank/DDBJ whole genome shotgun (WGS) entry which is preliminary data.</text>
</comment>
<name>A0AAV4NJZ6_CAEEX</name>
<dbReference type="AlphaFoldDB" id="A0AAV4NJZ6"/>
<protein>
    <submittedName>
        <fullName evidence="2">Uncharacterized protein</fullName>
    </submittedName>
</protein>
<keyword evidence="3" id="KW-1185">Reference proteome</keyword>